<keyword evidence="4" id="KW-1185">Reference proteome</keyword>
<protein>
    <submittedName>
        <fullName evidence="5">Uncharacterized protein LOC101845304</fullName>
    </submittedName>
</protein>
<feature type="region of interest" description="Disordered" evidence="3">
    <location>
        <begin position="1047"/>
        <end position="1068"/>
    </location>
</feature>
<evidence type="ECO:0000256" key="2">
    <source>
        <dbReference type="SAM" id="Coils"/>
    </source>
</evidence>
<dbReference type="RefSeq" id="XP_005092996.2">
    <property type="nucleotide sequence ID" value="XM_005092939.3"/>
</dbReference>
<dbReference type="InterPro" id="IPR036535">
    <property type="entry name" value="STAT_N_sf"/>
</dbReference>
<feature type="coiled-coil region" evidence="2">
    <location>
        <begin position="254"/>
        <end position="281"/>
    </location>
</feature>
<dbReference type="SUPFAM" id="SSF49417">
    <property type="entry name" value="p53-like transcription factors"/>
    <property type="match status" value="1"/>
</dbReference>
<dbReference type="Proteomes" id="UP000694888">
    <property type="component" value="Unplaced"/>
</dbReference>
<evidence type="ECO:0000256" key="1">
    <source>
        <dbReference type="ARBA" id="ARBA00022999"/>
    </source>
</evidence>
<dbReference type="GeneID" id="101845304"/>
<sequence length="1181" mass="131587">MEWSRVRRFLVMMIQGKVEGTEELYDKIPFFLRTRLHDFIDNVQWAHISQECQKNNPTEINNAQLYYVKILALMEQFIENERNSPSQSDSGVMMTFARYSVKNTFQDDGVLFATEMSTCLQKEKELLYLHSANYEQEANNIPFAPDNYMLPEISDTFSVIKGLQRDVEQAKICIQSISEEFGEESSDLPSMLPDQLLNAKNVLEGAAIDATWDEQMEVVAAKASLQWTEATINSHIESMIANDAESHEMRQRVMRILQRTVEQLDQLLSGLEKEVSEWREAEARASVKTGPDISPVVVNQNFKEFAHLLEALDRVFHKMHESPGMSAGSSSFPGQLAALHRSFKLAENRFFSSALVVSIQLKDVIDIANKGSKDSDADKESKKEMKFCSNKNQNLHTEVRILGGESFSGLNITDSNIELVAERDLVRMESDVKQEGGKKFLKLPPGKVLASGLMVSIEWKDIEVQNFSRVEQNTVYKQFFRMRYSVTVEVHGTEYRLETLSLPFMFKTGSNQLLEFIGARMWYCSNADLYKGSFECPNSLPVEDVINMLNNRITFATSKKRQLTSEDKAFLRNRLTVNEEGQVSMQGFIKPNQEGAKSSKKSGAETNPSFYSWFHGVVGSIERYLLKPWEDGIIYGFCSPADVERKLMSDHVPEGTILFRPSANKLESAASKKATTALIMAVKTRNESSYAVMSVPLYGDFIEKNGFYKSVRNIKDEKNQRIAKFLYGCGERNRSIVEALEKYGKEERESKYYYDYKLMVKKVETLSVRFCNSKVEASSDGTSDTDEQGRPGAKKRRYPSINSSKPFSPSSTSSQSGTFPTASPDSSGPTFSGTFQSTSHEGSSTGSPVLKSEPSTPVSACPENTPRAECGVVDGSDATSLASPDPERVPVSSKSLPVSQNLQVFGNVQVDLSNIPPAYTEEVQVVTTQQFPVQTRGKTLSTAQGMEGRTQIPQNLNQTQFSPPPMSVPPSVYPAGINAFDLNTVGMSIGNFSVQFIDQNGVMISEMTTMPDQGEMATTVFMSQGNTAVQRGASGSVLGNVPTVLAEAKEQTPHRRRSRKQLPTCQATSRNLTQVPYLNIQSQNATDNSANNLYSTSSPLQIGDPNMMTTLDANTILQLLSAQNNSNTGNLEIISELNDPATVNELLNEQLATELQMSDIVEYLKETETEEDSRSPDSGIF</sequence>
<reference evidence="5" key="1">
    <citation type="submission" date="2025-08" db="UniProtKB">
        <authorList>
            <consortium name="RefSeq"/>
        </authorList>
    </citation>
    <scope>IDENTIFICATION</scope>
</reference>
<dbReference type="Gene3D" id="1.10.532.10">
    <property type="entry name" value="STAT transcription factor, N-terminal domain"/>
    <property type="match status" value="1"/>
</dbReference>
<evidence type="ECO:0000256" key="3">
    <source>
        <dbReference type="SAM" id="MobiDB-lite"/>
    </source>
</evidence>
<dbReference type="InterPro" id="IPR001217">
    <property type="entry name" value="STAT"/>
</dbReference>
<name>A0ABM0JG89_APLCA</name>
<keyword evidence="2" id="KW-0175">Coiled coil</keyword>
<dbReference type="PANTHER" id="PTHR11801">
    <property type="entry name" value="SIGNAL TRANSDUCER AND ACTIVATOR OF TRANSCRIPTION"/>
    <property type="match status" value="1"/>
</dbReference>
<gene>
    <name evidence="5" type="primary">LOC101845304</name>
</gene>
<proteinExistence type="predicted"/>
<dbReference type="InterPro" id="IPR008967">
    <property type="entry name" value="p53-like_TF_DNA-bd_sf"/>
</dbReference>
<feature type="region of interest" description="Disordered" evidence="3">
    <location>
        <begin position="776"/>
        <end position="894"/>
    </location>
</feature>
<feature type="compositionally biased region" description="Polar residues" evidence="3">
    <location>
        <begin position="817"/>
        <end position="858"/>
    </location>
</feature>
<feature type="compositionally biased region" description="Low complexity" evidence="3">
    <location>
        <begin position="799"/>
        <end position="816"/>
    </location>
</feature>
<keyword evidence="1" id="KW-0727">SH2 domain</keyword>
<accession>A0ABM0JG89</accession>
<evidence type="ECO:0000313" key="4">
    <source>
        <dbReference type="Proteomes" id="UP000694888"/>
    </source>
</evidence>
<evidence type="ECO:0000313" key="5">
    <source>
        <dbReference type="RefSeq" id="XP_005092996.2"/>
    </source>
</evidence>
<organism evidence="4 5">
    <name type="scientific">Aplysia californica</name>
    <name type="common">California sea hare</name>
    <dbReference type="NCBI Taxonomy" id="6500"/>
    <lineage>
        <taxon>Eukaryota</taxon>
        <taxon>Metazoa</taxon>
        <taxon>Spiralia</taxon>
        <taxon>Lophotrochozoa</taxon>
        <taxon>Mollusca</taxon>
        <taxon>Gastropoda</taxon>
        <taxon>Heterobranchia</taxon>
        <taxon>Euthyneura</taxon>
        <taxon>Tectipleura</taxon>
        <taxon>Aplysiida</taxon>
        <taxon>Aplysioidea</taxon>
        <taxon>Aplysiidae</taxon>
        <taxon>Aplysia</taxon>
    </lineage>
</organism>
<dbReference type="Gene3D" id="1.10.238.10">
    <property type="entry name" value="EF-hand"/>
    <property type="match status" value="1"/>
</dbReference>